<evidence type="ECO:0000313" key="2">
    <source>
        <dbReference type="EMBL" id="HHJ53285.1"/>
    </source>
</evidence>
<dbReference type="Proteomes" id="UP000886124">
    <property type="component" value="Unassembled WGS sequence"/>
</dbReference>
<sequence length="180" mass="21407">MWKFCLVLLSLLTGMMPLQAQVAVEADFNYLKRVFDQPAHWQALDFEQETLRFLKHQPCAEKSDSVRFFLGVYYFRSGNLAAADYFFSRIMFTTHDEKLRARTNRLLRKIPHHFYADSMKQYENDDCEKAFFAWLRLAVQKKEKNFNSFYSRDAGCFLRHFPDSPEARLVNSFLQSDKNK</sequence>
<evidence type="ECO:0000256" key="1">
    <source>
        <dbReference type="SAM" id="SignalP"/>
    </source>
</evidence>
<reference evidence="2" key="1">
    <citation type="journal article" date="2020" name="mSystems">
        <title>Genome- and Community-Level Interaction Insights into Carbon Utilization and Element Cycling Functions of Hydrothermarchaeota in Hydrothermal Sediment.</title>
        <authorList>
            <person name="Zhou Z."/>
            <person name="Liu Y."/>
            <person name="Xu W."/>
            <person name="Pan J."/>
            <person name="Luo Z.H."/>
            <person name="Li M."/>
        </authorList>
    </citation>
    <scope>NUCLEOTIDE SEQUENCE [LARGE SCALE GENOMIC DNA]</scope>
    <source>
        <strain evidence="2">HyVt-527</strain>
    </source>
</reference>
<comment type="caution">
    <text evidence="2">The sequence shown here is derived from an EMBL/GenBank/DDBJ whole genome shotgun (WGS) entry which is preliminary data.</text>
</comment>
<protein>
    <recommendedName>
        <fullName evidence="3">Tetratricopeptide repeat protein</fullName>
    </recommendedName>
</protein>
<proteinExistence type="predicted"/>
<dbReference type="EMBL" id="DROD01000565">
    <property type="protein sequence ID" value="HHJ53285.1"/>
    <property type="molecule type" value="Genomic_DNA"/>
</dbReference>
<feature type="signal peptide" evidence="1">
    <location>
        <begin position="1"/>
        <end position="20"/>
    </location>
</feature>
<feature type="chain" id="PRO_5030924647" description="Tetratricopeptide repeat protein" evidence="1">
    <location>
        <begin position="21"/>
        <end position="180"/>
    </location>
</feature>
<evidence type="ECO:0008006" key="3">
    <source>
        <dbReference type="Google" id="ProtNLM"/>
    </source>
</evidence>
<accession>A0A7V5PR97</accession>
<organism evidence="2">
    <name type="scientific">Caldithrix abyssi</name>
    <dbReference type="NCBI Taxonomy" id="187145"/>
    <lineage>
        <taxon>Bacteria</taxon>
        <taxon>Pseudomonadati</taxon>
        <taxon>Calditrichota</taxon>
        <taxon>Calditrichia</taxon>
        <taxon>Calditrichales</taxon>
        <taxon>Calditrichaceae</taxon>
        <taxon>Caldithrix</taxon>
    </lineage>
</organism>
<name>A0A7V5PR97_CALAY</name>
<keyword evidence="1" id="KW-0732">Signal</keyword>
<dbReference type="AlphaFoldDB" id="A0A7V5PR97"/>
<gene>
    <name evidence="2" type="ORF">ENJ89_08845</name>
</gene>